<proteinExistence type="predicted"/>
<dbReference type="EMBL" id="JAZDWU010000002">
    <property type="protein sequence ID" value="KAL0012114.1"/>
    <property type="molecule type" value="Genomic_DNA"/>
</dbReference>
<dbReference type="InterPro" id="IPR045026">
    <property type="entry name" value="LIMYB"/>
</dbReference>
<dbReference type="Proteomes" id="UP001459277">
    <property type="component" value="Unassembled WGS sequence"/>
</dbReference>
<protein>
    <submittedName>
        <fullName evidence="1">Uncharacterized protein</fullName>
    </submittedName>
</protein>
<dbReference type="PANTHER" id="PTHR47584">
    <property type="match status" value="1"/>
</dbReference>
<accession>A0AAW2DRJ9</accession>
<keyword evidence="2" id="KW-1185">Reference proteome</keyword>
<evidence type="ECO:0000313" key="2">
    <source>
        <dbReference type="Proteomes" id="UP001459277"/>
    </source>
</evidence>
<gene>
    <name evidence="1" type="ORF">SO802_007222</name>
</gene>
<sequence length="257" mass="29303">MAAELRRWVEDCVDKLCDIIFGKFLLGNMCRHVPHDPVWDVITHTPNARFEKAFRKRQGGRHATNLWKKGCPDYDKLKQLFVHSIAIGKFQIFSNKPALNSNVERALEEEVADDGVPTHLDDDCYTSNLESIPQTVEETEAANQTQRARKHLMQDVSAKGKKVSKKDSVNDTTVALREYTTMTREMFSSKQGKTSGTSEQFAQSVVGGDPCSLGKAIEVFNQYENRGNKAYVKIFKALQQKEKRVMFMGMPEHWRQT</sequence>
<comment type="caution">
    <text evidence="1">The sequence shown here is derived from an EMBL/GenBank/DDBJ whole genome shotgun (WGS) entry which is preliminary data.</text>
</comment>
<dbReference type="AlphaFoldDB" id="A0AAW2DRJ9"/>
<organism evidence="1 2">
    <name type="scientific">Lithocarpus litseifolius</name>
    <dbReference type="NCBI Taxonomy" id="425828"/>
    <lineage>
        <taxon>Eukaryota</taxon>
        <taxon>Viridiplantae</taxon>
        <taxon>Streptophyta</taxon>
        <taxon>Embryophyta</taxon>
        <taxon>Tracheophyta</taxon>
        <taxon>Spermatophyta</taxon>
        <taxon>Magnoliopsida</taxon>
        <taxon>eudicotyledons</taxon>
        <taxon>Gunneridae</taxon>
        <taxon>Pentapetalae</taxon>
        <taxon>rosids</taxon>
        <taxon>fabids</taxon>
        <taxon>Fagales</taxon>
        <taxon>Fagaceae</taxon>
        <taxon>Lithocarpus</taxon>
    </lineage>
</organism>
<name>A0AAW2DRJ9_9ROSI</name>
<reference evidence="1 2" key="1">
    <citation type="submission" date="2024-01" db="EMBL/GenBank/DDBJ databases">
        <title>A telomere-to-telomere, gap-free genome of sweet tea (Lithocarpus litseifolius).</title>
        <authorList>
            <person name="Zhou J."/>
        </authorList>
    </citation>
    <scope>NUCLEOTIDE SEQUENCE [LARGE SCALE GENOMIC DNA]</scope>
    <source>
        <strain evidence="1">Zhou-2022a</strain>
        <tissue evidence="1">Leaf</tissue>
    </source>
</reference>
<dbReference type="PANTHER" id="PTHR47584:SF14">
    <property type="entry name" value="L10-INTERACTING MYB DOMAIN-CONTAINING PROTEIN-LIKE"/>
    <property type="match status" value="1"/>
</dbReference>
<evidence type="ECO:0000313" key="1">
    <source>
        <dbReference type="EMBL" id="KAL0012114.1"/>
    </source>
</evidence>